<gene>
    <name evidence="1" type="ORF">ACFQRL_06855</name>
</gene>
<keyword evidence="2" id="KW-1185">Reference proteome</keyword>
<dbReference type="RefSeq" id="WP_262873557.1">
    <property type="nucleotide sequence ID" value="NZ_BAABKW010000002.1"/>
</dbReference>
<evidence type="ECO:0000313" key="2">
    <source>
        <dbReference type="Proteomes" id="UP001596507"/>
    </source>
</evidence>
<proteinExistence type="predicted"/>
<evidence type="ECO:0000313" key="1">
    <source>
        <dbReference type="EMBL" id="MFC7268672.1"/>
    </source>
</evidence>
<dbReference type="EMBL" id="JBHTBE010000001">
    <property type="protein sequence ID" value="MFC7268672.1"/>
    <property type="molecule type" value="Genomic_DNA"/>
</dbReference>
<accession>A0ABW2HDZ9</accession>
<sequence>MEIIIEADGEHTCCGLEVTRYQRVTWTYLTTRDGRFFQALHPLDVPVSEVTGTVVDIEVVRADGSRIGVERVPSGNAFSGNDPHDDGVIMVLHTEEMLDPSPDERLLFMVTLDVADGRTQTSRVRADVIR</sequence>
<organism evidence="1 2">
    <name type="scientific">Microbacterium fluvii</name>
    <dbReference type="NCBI Taxonomy" id="415215"/>
    <lineage>
        <taxon>Bacteria</taxon>
        <taxon>Bacillati</taxon>
        <taxon>Actinomycetota</taxon>
        <taxon>Actinomycetes</taxon>
        <taxon>Micrococcales</taxon>
        <taxon>Microbacteriaceae</taxon>
        <taxon>Microbacterium</taxon>
    </lineage>
</organism>
<reference evidence="2" key="1">
    <citation type="journal article" date="2019" name="Int. J. Syst. Evol. Microbiol.">
        <title>The Global Catalogue of Microorganisms (GCM) 10K type strain sequencing project: providing services to taxonomists for standard genome sequencing and annotation.</title>
        <authorList>
            <consortium name="The Broad Institute Genomics Platform"/>
            <consortium name="The Broad Institute Genome Sequencing Center for Infectious Disease"/>
            <person name="Wu L."/>
            <person name="Ma J."/>
        </authorList>
    </citation>
    <scope>NUCLEOTIDE SEQUENCE [LARGE SCALE GENOMIC DNA]</scope>
    <source>
        <strain evidence="2">CGMCC 1.15772</strain>
    </source>
</reference>
<name>A0ABW2HDZ9_9MICO</name>
<comment type="caution">
    <text evidence="1">The sequence shown here is derived from an EMBL/GenBank/DDBJ whole genome shotgun (WGS) entry which is preliminary data.</text>
</comment>
<protein>
    <submittedName>
        <fullName evidence="1">Uncharacterized protein</fullName>
    </submittedName>
</protein>
<dbReference type="Proteomes" id="UP001596507">
    <property type="component" value="Unassembled WGS sequence"/>
</dbReference>